<name>A0A314XVD8_PRUYE</name>
<dbReference type="InterPro" id="IPR036397">
    <property type="entry name" value="RNaseH_sf"/>
</dbReference>
<dbReference type="PROSITE" id="PS50879">
    <property type="entry name" value="RNASE_H_1"/>
    <property type="match status" value="1"/>
</dbReference>
<dbReference type="InterPro" id="IPR037056">
    <property type="entry name" value="RNase_H1_N_sf"/>
</dbReference>
<gene>
    <name evidence="3" type="ORF">Pyn_25276</name>
</gene>
<dbReference type="PANTHER" id="PTHR46387">
    <property type="entry name" value="POLYNUCLEOTIDYL TRANSFERASE, RIBONUCLEASE H-LIKE SUPERFAMILY PROTEIN"/>
    <property type="match status" value="1"/>
</dbReference>
<dbReference type="STRING" id="2094558.A0A314XVD8"/>
<protein>
    <recommendedName>
        <fullName evidence="2">RNase H type-1 domain-containing protein</fullName>
    </recommendedName>
</protein>
<dbReference type="FunFam" id="3.30.420.10:FF:000076">
    <property type="entry name" value="RBR-type E3 ubiquitin transferase"/>
    <property type="match status" value="1"/>
</dbReference>
<dbReference type="GO" id="GO:0003676">
    <property type="term" value="F:nucleic acid binding"/>
    <property type="evidence" value="ECO:0007669"/>
    <property type="project" value="InterPro"/>
</dbReference>
<evidence type="ECO:0000256" key="1">
    <source>
        <dbReference type="SAM" id="MobiDB-lite"/>
    </source>
</evidence>
<dbReference type="Proteomes" id="UP000250321">
    <property type="component" value="Unassembled WGS sequence"/>
</dbReference>
<dbReference type="OrthoDB" id="2016287at2759"/>
<dbReference type="SUPFAM" id="SSF53098">
    <property type="entry name" value="Ribonuclease H-like"/>
    <property type="match status" value="1"/>
</dbReference>
<feature type="domain" description="RNase H type-1" evidence="2">
    <location>
        <begin position="188"/>
        <end position="319"/>
    </location>
</feature>
<evidence type="ECO:0000313" key="4">
    <source>
        <dbReference type="Proteomes" id="UP000250321"/>
    </source>
</evidence>
<dbReference type="Pfam" id="PF13456">
    <property type="entry name" value="RVT_3"/>
    <property type="match status" value="1"/>
</dbReference>
<dbReference type="Gene3D" id="3.30.420.10">
    <property type="entry name" value="Ribonuclease H-like superfamily/Ribonuclease H"/>
    <property type="match status" value="1"/>
</dbReference>
<dbReference type="EMBL" id="PJQY01002062">
    <property type="protein sequence ID" value="PQP96726.1"/>
    <property type="molecule type" value="Genomic_DNA"/>
</dbReference>
<sequence>MAEEEGDAFYVVRKGDIIGVYKNLRDCQNQAGSSVCNPSISVFKGHGLPKEAEEYLVSRGLKNASYTICANDVKDDLFGILAACTYQQPASSIVESAVNDSAPNRLQEMVGSTSCPTTQRRHFKSDDHIETLSVSYSGPDSSTVESAVKDYSPPKRLQDMVGTSSIPTSQRKHFKSDNHVETIAVSSSGHSCILEFDGASKGNPGQSGAGAVLRAEDGSAVYRLREGVGIATNNVAEYRAVILGLKYALEKGYKHIRVKGDSKLVCMQIQGLWKTKNQNMAELCQVARELKEKFMSFDINHVLRDYNSDADVQANRAINLQDVLKCTAFELLMEQELLNM</sequence>
<dbReference type="CDD" id="cd09279">
    <property type="entry name" value="RNase_HI_like"/>
    <property type="match status" value="1"/>
</dbReference>
<dbReference type="AlphaFoldDB" id="A0A314XVD8"/>
<dbReference type="PANTHER" id="PTHR46387:SF40">
    <property type="entry name" value="POLYNUCLEOTIDYL TRANSFERASE, RIBONUCLEASE H-LIKE SUPERFAMILY PROTEIN"/>
    <property type="match status" value="1"/>
</dbReference>
<keyword evidence="4" id="KW-1185">Reference proteome</keyword>
<evidence type="ECO:0000313" key="3">
    <source>
        <dbReference type="EMBL" id="PQP96726.1"/>
    </source>
</evidence>
<accession>A0A314XVD8</accession>
<organism evidence="3 4">
    <name type="scientific">Prunus yedoensis var. nudiflora</name>
    <dbReference type="NCBI Taxonomy" id="2094558"/>
    <lineage>
        <taxon>Eukaryota</taxon>
        <taxon>Viridiplantae</taxon>
        <taxon>Streptophyta</taxon>
        <taxon>Embryophyta</taxon>
        <taxon>Tracheophyta</taxon>
        <taxon>Spermatophyta</taxon>
        <taxon>Magnoliopsida</taxon>
        <taxon>eudicotyledons</taxon>
        <taxon>Gunneridae</taxon>
        <taxon>Pentapetalae</taxon>
        <taxon>rosids</taxon>
        <taxon>fabids</taxon>
        <taxon>Rosales</taxon>
        <taxon>Rosaceae</taxon>
        <taxon>Amygdaloideae</taxon>
        <taxon>Amygdaleae</taxon>
        <taxon>Prunus</taxon>
    </lineage>
</organism>
<comment type="caution">
    <text evidence="3">The sequence shown here is derived from an EMBL/GenBank/DDBJ whole genome shotgun (WGS) entry which is preliminary data.</text>
</comment>
<dbReference type="InterPro" id="IPR012337">
    <property type="entry name" value="RNaseH-like_sf"/>
</dbReference>
<dbReference type="InterPro" id="IPR002156">
    <property type="entry name" value="RNaseH_domain"/>
</dbReference>
<dbReference type="Gene3D" id="3.40.970.10">
    <property type="entry name" value="Ribonuclease H1, N-terminal domain"/>
    <property type="match status" value="1"/>
</dbReference>
<evidence type="ECO:0000259" key="2">
    <source>
        <dbReference type="PROSITE" id="PS50879"/>
    </source>
</evidence>
<reference evidence="3 4" key="1">
    <citation type="submission" date="2018-02" db="EMBL/GenBank/DDBJ databases">
        <title>Draft genome of wild Prunus yedoensis var. nudiflora.</title>
        <authorList>
            <person name="Baek S."/>
            <person name="Kim J.-H."/>
            <person name="Choi K."/>
            <person name="Kim G.-B."/>
            <person name="Cho A."/>
            <person name="Jang H."/>
            <person name="Shin C.-H."/>
            <person name="Yu H.-J."/>
            <person name="Mun J.-H."/>
        </authorList>
    </citation>
    <scope>NUCLEOTIDE SEQUENCE [LARGE SCALE GENOMIC DNA]</scope>
    <source>
        <strain evidence="4">cv. Jeju island</strain>
        <tissue evidence="3">Leaf</tissue>
    </source>
</reference>
<dbReference type="GO" id="GO:0004523">
    <property type="term" value="F:RNA-DNA hybrid ribonuclease activity"/>
    <property type="evidence" value="ECO:0007669"/>
    <property type="project" value="InterPro"/>
</dbReference>
<feature type="region of interest" description="Disordered" evidence="1">
    <location>
        <begin position="154"/>
        <end position="175"/>
    </location>
</feature>
<proteinExistence type="predicted"/>